<dbReference type="InterPro" id="IPR029039">
    <property type="entry name" value="Flavoprotein-like_sf"/>
</dbReference>
<proteinExistence type="predicted"/>
<dbReference type="PANTHER" id="PTHR30543:SF21">
    <property type="entry name" value="NAD(P)H-DEPENDENT FMN REDUCTASE LOT6"/>
    <property type="match status" value="1"/>
</dbReference>
<dbReference type="Pfam" id="PF03358">
    <property type="entry name" value="FMN_red"/>
    <property type="match status" value="1"/>
</dbReference>
<dbReference type="OrthoDB" id="9812295at2"/>
<evidence type="ECO:0000259" key="1">
    <source>
        <dbReference type="Pfam" id="PF03358"/>
    </source>
</evidence>
<dbReference type="Gene3D" id="3.40.50.360">
    <property type="match status" value="1"/>
</dbReference>
<protein>
    <submittedName>
        <fullName evidence="2">NADPH-dependent oxidoreductase</fullName>
    </submittedName>
</protein>
<keyword evidence="3" id="KW-1185">Reference proteome</keyword>
<dbReference type="PANTHER" id="PTHR30543">
    <property type="entry name" value="CHROMATE REDUCTASE"/>
    <property type="match status" value="1"/>
</dbReference>
<dbReference type="InterPro" id="IPR050712">
    <property type="entry name" value="NAD(P)H-dep_reductase"/>
</dbReference>
<reference evidence="2 3" key="1">
    <citation type="submission" date="2019-01" db="EMBL/GenBank/DDBJ databases">
        <title>Egibacter rhizosphaerae EGI 80759T.</title>
        <authorList>
            <person name="Chen D.-D."/>
            <person name="Tian Y."/>
            <person name="Jiao J.-Y."/>
            <person name="Zhang X.-T."/>
            <person name="Zhang Y.-G."/>
            <person name="Zhang Y."/>
            <person name="Xiao M."/>
            <person name="Shu W.-S."/>
            <person name="Li W.-J."/>
        </authorList>
    </citation>
    <scope>NUCLEOTIDE SEQUENCE [LARGE SCALE GENOMIC DNA]</scope>
    <source>
        <strain evidence="2 3">EGI 80759</strain>
    </source>
</reference>
<organism evidence="2 3">
    <name type="scientific">Egibacter rhizosphaerae</name>
    <dbReference type="NCBI Taxonomy" id="1670831"/>
    <lineage>
        <taxon>Bacteria</taxon>
        <taxon>Bacillati</taxon>
        <taxon>Actinomycetota</taxon>
        <taxon>Nitriliruptoria</taxon>
        <taxon>Egibacterales</taxon>
        <taxon>Egibacteraceae</taxon>
        <taxon>Egibacter</taxon>
    </lineage>
</organism>
<gene>
    <name evidence="2" type="ORF">ER308_08390</name>
</gene>
<dbReference type="KEGG" id="erz:ER308_08390"/>
<sequence length="201" mass="22104">MTAVSTHPDRTTGVTDPLRVVVILGSTREGRAGEPIAEWFLRQGEGRDDLEFDLLDLAEADLPVVLPDSEDVPASVEAVGRRLDAADGFVIVVPEYNHSFPAALKNAIDWFYSEWNAKPVGFVSYGGRAEGIRAVEQLRQVFGELHAVTTRDAVSVNLEHVDRRGHPTLPGCEAAAKVCLDQLAWWAHALREARRAHPYNA</sequence>
<name>A0A411YEQ2_9ACTN</name>
<dbReference type="EMBL" id="CP036402">
    <property type="protein sequence ID" value="QBI19567.1"/>
    <property type="molecule type" value="Genomic_DNA"/>
</dbReference>
<dbReference type="InterPro" id="IPR005025">
    <property type="entry name" value="FMN_Rdtase-like_dom"/>
</dbReference>
<accession>A0A411YEQ2</accession>
<feature type="domain" description="NADPH-dependent FMN reductase-like" evidence="1">
    <location>
        <begin position="19"/>
        <end position="157"/>
    </location>
</feature>
<dbReference type="Proteomes" id="UP000291469">
    <property type="component" value="Chromosome"/>
</dbReference>
<dbReference type="GO" id="GO:0005829">
    <property type="term" value="C:cytosol"/>
    <property type="evidence" value="ECO:0007669"/>
    <property type="project" value="TreeGrafter"/>
</dbReference>
<dbReference type="AlphaFoldDB" id="A0A411YEQ2"/>
<evidence type="ECO:0000313" key="3">
    <source>
        <dbReference type="Proteomes" id="UP000291469"/>
    </source>
</evidence>
<dbReference type="RefSeq" id="WP_131154564.1">
    <property type="nucleotide sequence ID" value="NZ_CP036402.1"/>
</dbReference>
<dbReference type="GO" id="GO:0010181">
    <property type="term" value="F:FMN binding"/>
    <property type="evidence" value="ECO:0007669"/>
    <property type="project" value="TreeGrafter"/>
</dbReference>
<dbReference type="GO" id="GO:0016491">
    <property type="term" value="F:oxidoreductase activity"/>
    <property type="evidence" value="ECO:0007669"/>
    <property type="project" value="InterPro"/>
</dbReference>
<evidence type="ECO:0000313" key="2">
    <source>
        <dbReference type="EMBL" id="QBI19567.1"/>
    </source>
</evidence>
<dbReference type="SUPFAM" id="SSF52218">
    <property type="entry name" value="Flavoproteins"/>
    <property type="match status" value="1"/>
</dbReference>